<dbReference type="Proteomes" id="UP000000305">
    <property type="component" value="Unassembled WGS sequence"/>
</dbReference>
<evidence type="ECO:0000313" key="3">
    <source>
        <dbReference type="EMBL" id="EFX87459.1"/>
    </source>
</evidence>
<keyword evidence="2" id="KW-0472">Membrane</keyword>
<gene>
    <name evidence="3" type="ORF">DAPPUDRAFT_96952</name>
</gene>
<keyword evidence="4" id="KW-1185">Reference proteome</keyword>
<protein>
    <submittedName>
        <fullName evidence="3">Uncharacterized protein</fullName>
    </submittedName>
</protein>
<evidence type="ECO:0000256" key="2">
    <source>
        <dbReference type="SAM" id="Phobius"/>
    </source>
</evidence>
<evidence type="ECO:0000256" key="1">
    <source>
        <dbReference type="SAM" id="MobiDB-lite"/>
    </source>
</evidence>
<accession>E9G049</accession>
<feature type="region of interest" description="Disordered" evidence="1">
    <location>
        <begin position="1"/>
        <end position="22"/>
    </location>
</feature>
<reference evidence="3 4" key="1">
    <citation type="journal article" date="2011" name="Science">
        <title>The ecoresponsive genome of Daphnia pulex.</title>
        <authorList>
            <person name="Colbourne J.K."/>
            <person name="Pfrender M.E."/>
            <person name="Gilbert D."/>
            <person name="Thomas W.K."/>
            <person name="Tucker A."/>
            <person name="Oakley T.H."/>
            <person name="Tokishita S."/>
            <person name="Aerts A."/>
            <person name="Arnold G.J."/>
            <person name="Basu M.K."/>
            <person name="Bauer D.J."/>
            <person name="Caceres C.E."/>
            <person name="Carmel L."/>
            <person name="Casola C."/>
            <person name="Choi J.H."/>
            <person name="Detter J.C."/>
            <person name="Dong Q."/>
            <person name="Dusheyko S."/>
            <person name="Eads B.D."/>
            <person name="Frohlich T."/>
            <person name="Geiler-Samerotte K.A."/>
            <person name="Gerlach D."/>
            <person name="Hatcher P."/>
            <person name="Jogdeo S."/>
            <person name="Krijgsveld J."/>
            <person name="Kriventseva E.V."/>
            <person name="Kultz D."/>
            <person name="Laforsch C."/>
            <person name="Lindquist E."/>
            <person name="Lopez J."/>
            <person name="Manak J.R."/>
            <person name="Muller J."/>
            <person name="Pangilinan J."/>
            <person name="Patwardhan R.P."/>
            <person name="Pitluck S."/>
            <person name="Pritham E.J."/>
            <person name="Rechtsteiner A."/>
            <person name="Rho M."/>
            <person name="Rogozin I.B."/>
            <person name="Sakarya O."/>
            <person name="Salamov A."/>
            <person name="Schaack S."/>
            <person name="Shapiro H."/>
            <person name="Shiga Y."/>
            <person name="Skalitzky C."/>
            <person name="Smith Z."/>
            <person name="Souvorov A."/>
            <person name="Sung W."/>
            <person name="Tang Z."/>
            <person name="Tsuchiya D."/>
            <person name="Tu H."/>
            <person name="Vos H."/>
            <person name="Wang M."/>
            <person name="Wolf Y.I."/>
            <person name="Yamagata H."/>
            <person name="Yamada T."/>
            <person name="Ye Y."/>
            <person name="Shaw J.R."/>
            <person name="Andrews J."/>
            <person name="Crease T.J."/>
            <person name="Tang H."/>
            <person name="Lucas S.M."/>
            <person name="Robertson H.M."/>
            <person name="Bork P."/>
            <person name="Koonin E.V."/>
            <person name="Zdobnov E.M."/>
            <person name="Grigoriev I.V."/>
            <person name="Lynch M."/>
            <person name="Boore J.L."/>
        </authorList>
    </citation>
    <scope>NUCLEOTIDE SEQUENCE [LARGE SCALE GENOMIC DNA]</scope>
</reference>
<keyword evidence="2" id="KW-0812">Transmembrane</keyword>
<dbReference type="AlphaFoldDB" id="E9G049"/>
<dbReference type="EMBL" id="GL732528">
    <property type="protein sequence ID" value="EFX87459.1"/>
    <property type="molecule type" value="Genomic_DNA"/>
</dbReference>
<feature type="transmembrane region" description="Helical" evidence="2">
    <location>
        <begin position="47"/>
        <end position="66"/>
    </location>
</feature>
<proteinExistence type="predicted"/>
<dbReference type="HOGENOM" id="CLU_994858_0_0_1"/>
<keyword evidence="2" id="KW-1133">Transmembrane helix</keyword>
<name>E9G049_DAPPU</name>
<evidence type="ECO:0000313" key="4">
    <source>
        <dbReference type="Proteomes" id="UP000000305"/>
    </source>
</evidence>
<dbReference type="eggNOG" id="ENOG502SS8C">
    <property type="taxonomic scope" value="Eukaryota"/>
</dbReference>
<sequence>MGGVSHYSVPSRTRVPLAPNSKRHPGEEFLRILIHFQKTKMKPFNSLIWSFGISLLIVSILVVTSADGQKLMENDDDDEKCEPTLADACFTDVAQDLRCLGSTKRKVQCNDLCRSIDDALQCTADIIDTDCGQKDGRDRFDAWLRGLRAVYYSLCGKDRLAILGLTQNADCWNPMSFVSCVEKMAGIDHVNDLLRLRLDMNQCNRLMISISTCNVKATSLGLASARCSPSLEGVNEIIHTFFSKTECGRVCNGGSNIVFKKSTSVICLSALLLSAVMLQF</sequence>
<dbReference type="InParanoid" id="E9G049"/>
<organism evidence="3 4">
    <name type="scientific">Daphnia pulex</name>
    <name type="common">Water flea</name>
    <dbReference type="NCBI Taxonomy" id="6669"/>
    <lineage>
        <taxon>Eukaryota</taxon>
        <taxon>Metazoa</taxon>
        <taxon>Ecdysozoa</taxon>
        <taxon>Arthropoda</taxon>
        <taxon>Crustacea</taxon>
        <taxon>Branchiopoda</taxon>
        <taxon>Diplostraca</taxon>
        <taxon>Cladocera</taxon>
        <taxon>Anomopoda</taxon>
        <taxon>Daphniidae</taxon>
        <taxon>Daphnia</taxon>
    </lineage>
</organism>
<dbReference type="OrthoDB" id="6335931at2759"/>
<dbReference type="KEGG" id="dpx:DAPPUDRAFT_96952"/>